<dbReference type="EMBL" id="DS995704">
    <property type="protein sequence ID" value="EEQ31597.1"/>
    <property type="molecule type" value="Genomic_DNA"/>
</dbReference>
<dbReference type="AlphaFoldDB" id="C5FNI3"/>
<evidence type="ECO:0000313" key="1">
    <source>
        <dbReference type="EMBL" id="EEQ31597.1"/>
    </source>
</evidence>
<accession>C5FNI3</accession>
<name>C5FNI3_ARTOC</name>
<reference evidence="2" key="1">
    <citation type="journal article" date="2012" name="MBio">
        <title>Comparative genome analysis of Trichophyton rubrum and related dermatophytes reveals candidate genes involved in infection.</title>
        <authorList>
            <person name="Martinez D.A."/>
            <person name="Oliver B.G."/>
            <person name="Graeser Y."/>
            <person name="Goldberg J.M."/>
            <person name="Li W."/>
            <person name="Martinez-Rossi N.M."/>
            <person name="Monod M."/>
            <person name="Shelest E."/>
            <person name="Barton R.C."/>
            <person name="Birch E."/>
            <person name="Brakhage A.A."/>
            <person name="Chen Z."/>
            <person name="Gurr S.J."/>
            <person name="Heiman D."/>
            <person name="Heitman J."/>
            <person name="Kosti I."/>
            <person name="Rossi A."/>
            <person name="Saif S."/>
            <person name="Samalova M."/>
            <person name="Saunders C.W."/>
            <person name="Shea T."/>
            <person name="Summerbell R.C."/>
            <person name="Xu J."/>
            <person name="Young S."/>
            <person name="Zeng Q."/>
            <person name="Birren B.W."/>
            <person name="Cuomo C.A."/>
            <person name="White T.C."/>
        </authorList>
    </citation>
    <scope>NUCLEOTIDE SEQUENCE [LARGE SCALE GENOMIC DNA]</scope>
    <source>
        <strain evidence="2">ATCC MYA-4605 / CBS 113480</strain>
    </source>
</reference>
<dbReference type="VEuPathDB" id="FungiDB:MCYG_04416"/>
<dbReference type="Proteomes" id="UP000002035">
    <property type="component" value="Unassembled WGS sequence"/>
</dbReference>
<dbReference type="eggNOG" id="ENOG502T43G">
    <property type="taxonomic scope" value="Eukaryota"/>
</dbReference>
<dbReference type="GeneID" id="9229790"/>
<dbReference type="OrthoDB" id="4186629at2759"/>
<dbReference type="OMA" id="PQGTHAK"/>
<protein>
    <submittedName>
        <fullName evidence="1">Uncharacterized protein</fullName>
    </submittedName>
</protein>
<organism evidence="1 2">
    <name type="scientific">Arthroderma otae (strain ATCC MYA-4605 / CBS 113480)</name>
    <name type="common">Microsporum canis</name>
    <dbReference type="NCBI Taxonomy" id="554155"/>
    <lineage>
        <taxon>Eukaryota</taxon>
        <taxon>Fungi</taxon>
        <taxon>Dikarya</taxon>
        <taxon>Ascomycota</taxon>
        <taxon>Pezizomycotina</taxon>
        <taxon>Eurotiomycetes</taxon>
        <taxon>Eurotiomycetidae</taxon>
        <taxon>Onygenales</taxon>
        <taxon>Arthrodermataceae</taxon>
        <taxon>Microsporum</taxon>
    </lineage>
</organism>
<dbReference type="HOGENOM" id="CLU_130543_0_0_1"/>
<evidence type="ECO:0000313" key="2">
    <source>
        <dbReference type="Proteomes" id="UP000002035"/>
    </source>
</evidence>
<proteinExistence type="predicted"/>
<sequence length="153" mass="17121">MALGKEHIRVDKVPDGALFVREKNPIIMSKVIDATKSVFRGIKNGASKFTESVIEGSRIIPSKNMDHKTPLRIDAGKYDPITKMLNVVLQVNSKPQSPGLQAWLKKFSTHAKLATARFNTAAPDKKVEYYRMLEELATNGKHNLKNMKTADDE</sequence>
<keyword evidence="2" id="KW-1185">Reference proteome</keyword>
<dbReference type="RefSeq" id="XP_002846679.1">
    <property type="nucleotide sequence ID" value="XM_002846633.1"/>
</dbReference>
<gene>
    <name evidence="1" type="ORF">MCYG_04416</name>
</gene>